<organism evidence="3 4">
    <name type="scientific">Microlunatus flavus</name>
    <dbReference type="NCBI Taxonomy" id="1036181"/>
    <lineage>
        <taxon>Bacteria</taxon>
        <taxon>Bacillati</taxon>
        <taxon>Actinomycetota</taxon>
        <taxon>Actinomycetes</taxon>
        <taxon>Propionibacteriales</taxon>
        <taxon>Propionibacteriaceae</taxon>
        <taxon>Microlunatus</taxon>
    </lineage>
</organism>
<evidence type="ECO:0000313" key="4">
    <source>
        <dbReference type="Proteomes" id="UP000198504"/>
    </source>
</evidence>
<feature type="transmembrane region" description="Helical" evidence="2">
    <location>
        <begin position="57"/>
        <end position="78"/>
    </location>
</feature>
<evidence type="ECO:0000256" key="1">
    <source>
        <dbReference type="SAM" id="MobiDB-lite"/>
    </source>
</evidence>
<keyword evidence="2" id="KW-0812">Transmembrane</keyword>
<dbReference type="Proteomes" id="UP000198504">
    <property type="component" value="Unassembled WGS sequence"/>
</dbReference>
<dbReference type="OrthoDB" id="4843507at2"/>
<keyword evidence="2" id="KW-0472">Membrane</keyword>
<evidence type="ECO:0000313" key="3">
    <source>
        <dbReference type="EMBL" id="SEQ40127.1"/>
    </source>
</evidence>
<accession>A0A1H9FQG2</accession>
<gene>
    <name evidence="3" type="ORF">SAMN05421756_103347</name>
</gene>
<name>A0A1H9FQG2_9ACTN</name>
<feature type="region of interest" description="Disordered" evidence="1">
    <location>
        <begin position="85"/>
        <end position="112"/>
    </location>
</feature>
<dbReference type="EMBL" id="FOFA01000003">
    <property type="protein sequence ID" value="SEQ40127.1"/>
    <property type="molecule type" value="Genomic_DNA"/>
</dbReference>
<sequence>MRSDPDPSLVDALREAMRTEAGQVEPTPDGWARLQRRLAAERASTGRAAPPRPRRRAYGRAAVAVASFALVVAALVLVTTHGPQRAAVPAESPTAVPSSATQPPGGYRPSQPRVAWTLYRPGADGLVVDAARASAPYDPAQAVRALFEQPPNVPGAVAVPRNDANRVASLTVVDRAVHLDMAAVDDQTRPTGAAGRAEARRWVEAWVRTAGAAFDTLGPVVITLNGRPTTLYGVVDTTQPLFDPRTTVTAPRTIFFPAASERVTSPVGVAAMPGAVGDQLAVTDPAGRAAATATADAANGGETVMSLAPELEPGDYTVVLRSRSGQVEAQRRFTVTGSATPAGREPVTDPPTSPVETTLVYYPGPAQHLLAEPRPRTTLSDAVAAIGEEPSAEDASWPFGSLRLASVVEQGDEVVVDYASDERVRPAEPDRAVAAFWAQSLVHTVAAYVGHPVPVRVTMRGESFRLFDQLDTAEPIALRRVEERTTDGLTLPDGIPEPGALEVVGALEQHRDDVTWYVTDLVTHDTLFQGRAAVRSDNTYAFALPLPPGMYRLRVDAARSGSAPARSYGGRFEISR</sequence>
<proteinExistence type="predicted"/>
<reference evidence="4" key="1">
    <citation type="submission" date="2016-10" db="EMBL/GenBank/DDBJ databases">
        <authorList>
            <person name="Varghese N."/>
            <person name="Submissions S."/>
        </authorList>
    </citation>
    <scope>NUCLEOTIDE SEQUENCE [LARGE SCALE GENOMIC DNA]</scope>
    <source>
        <strain evidence="4">CGMCC 4.6856</strain>
    </source>
</reference>
<evidence type="ECO:0008006" key="5">
    <source>
        <dbReference type="Google" id="ProtNLM"/>
    </source>
</evidence>
<dbReference type="STRING" id="1036181.SAMN05421756_103347"/>
<keyword evidence="2" id="KW-1133">Transmembrane helix</keyword>
<protein>
    <recommendedName>
        <fullName evidence="5">Sporulation and spore germination</fullName>
    </recommendedName>
</protein>
<keyword evidence="4" id="KW-1185">Reference proteome</keyword>
<evidence type="ECO:0000256" key="2">
    <source>
        <dbReference type="SAM" id="Phobius"/>
    </source>
</evidence>
<dbReference type="AlphaFoldDB" id="A0A1H9FQG2"/>
<dbReference type="RefSeq" id="WP_091179145.1">
    <property type="nucleotide sequence ID" value="NZ_FOFA01000003.1"/>
</dbReference>